<dbReference type="CDD" id="cd00056">
    <property type="entry name" value="ENDO3c"/>
    <property type="match status" value="1"/>
</dbReference>
<organism evidence="8 9">
    <name type="scientific">Candidatus Ornithospirochaeta stercoravium</name>
    <dbReference type="NCBI Taxonomy" id="2840897"/>
    <lineage>
        <taxon>Bacteria</taxon>
        <taxon>Pseudomonadati</taxon>
        <taxon>Spirochaetota</taxon>
        <taxon>Spirochaetia</taxon>
        <taxon>Spirochaetales</taxon>
        <taxon>Spirochaetaceae</taxon>
        <taxon>Spirochaetaceae incertae sedis</taxon>
        <taxon>Candidatus Ornithospirochaeta</taxon>
    </lineage>
</organism>
<comment type="caution">
    <text evidence="8">The sequence shown here is derived from an EMBL/GenBank/DDBJ whole genome shotgun (WGS) entry which is preliminary data.</text>
</comment>
<evidence type="ECO:0000256" key="5">
    <source>
        <dbReference type="ARBA" id="ARBA00023239"/>
    </source>
</evidence>
<keyword evidence="6" id="KW-0326">Glycosidase</keyword>
<dbReference type="PROSITE" id="PS01155">
    <property type="entry name" value="ENDONUCLEASE_III_2"/>
    <property type="match status" value="1"/>
</dbReference>
<dbReference type="Pfam" id="PF00730">
    <property type="entry name" value="HhH-GPD"/>
    <property type="match status" value="1"/>
</dbReference>
<dbReference type="GO" id="GO:0006289">
    <property type="term" value="P:nucleotide-excision repair"/>
    <property type="evidence" value="ECO:0007669"/>
    <property type="project" value="TreeGrafter"/>
</dbReference>
<dbReference type="InterPro" id="IPR000445">
    <property type="entry name" value="HhH_motif"/>
</dbReference>
<dbReference type="Pfam" id="PF00633">
    <property type="entry name" value="HHH"/>
    <property type="match status" value="1"/>
</dbReference>
<dbReference type="InterPro" id="IPR004036">
    <property type="entry name" value="Endonuclease-III-like_CS2"/>
</dbReference>
<gene>
    <name evidence="8" type="ORF">IAA72_04080</name>
</gene>
<dbReference type="GO" id="GO:0003677">
    <property type="term" value="F:DNA binding"/>
    <property type="evidence" value="ECO:0007669"/>
    <property type="project" value="InterPro"/>
</dbReference>
<keyword evidence="4" id="KW-0234">DNA repair</keyword>
<dbReference type="Proteomes" id="UP000810292">
    <property type="component" value="Unassembled WGS sequence"/>
</dbReference>
<evidence type="ECO:0000256" key="2">
    <source>
        <dbReference type="ARBA" id="ARBA00022763"/>
    </source>
</evidence>
<keyword evidence="8" id="KW-0255">Endonuclease</keyword>
<accession>A0A9D9IAT6</accession>
<reference evidence="8" key="1">
    <citation type="submission" date="2020-10" db="EMBL/GenBank/DDBJ databases">
        <authorList>
            <person name="Gilroy R."/>
        </authorList>
    </citation>
    <scope>NUCLEOTIDE SEQUENCE</scope>
    <source>
        <strain evidence="8">14700</strain>
    </source>
</reference>
<dbReference type="GO" id="GO:0006285">
    <property type="term" value="P:base-excision repair, AP site formation"/>
    <property type="evidence" value="ECO:0007669"/>
    <property type="project" value="TreeGrafter"/>
</dbReference>
<keyword evidence="8" id="KW-0540">Nuclease</keyword>
<dbReference type="Gene3D" id="1.10.340.30">
    <property type="entry name" value="Hypothetical protein, domain 2"/>
    <property type="match status" value="1"/>
</dbReference>
<dbReference type="FunFam" id="1.10.340.30:FF:000001">
    <property type="entry name" value="Endonuclease III"/>
    <property type="match status" value="1"/>
</dbReference>
<dbReference type="PIRSF" id="PIRSF001435">
    <property type="entry name" value="Nth"/>
    <property type="match status" value="1"/>
</dbReference>
<dbReference type="AlphaFoldDB" id="A0A9D9IAT6"/>
<evidence type="ECO:0000256" key="6">
    <source>
        <dbReference type="ARBA" id="ARBA00023295"/>
    </source>
</evidence>
<evidence type="ECO:0000313" key="8">
    <source>
        <dbReference type="EMBL" id="MBO8468945.1"/>
    </source>
</evidence>
<dbReference type="SUPFAM" id="SSF48150">
    <property type="entry name" value="DNA-glycosylase"/>
    <property type="match status" value="1"/>
</dbReference>
<evidence type="ECO:0000256" key="3">
    <source>
        <dbReference type="ARBA" id="ARBA00022801"/>
    </source>
</evidence>
<evidence type="ECO:0000259" key="7">
    <source>
        <dbReference type="SMART" id="SM00478"/>
    </source>
</evidence>
<dbReference type="InterPro" id="IPR023170">
    <property type="entry name" value="HhH_base_excis_C"/>
</dbReference>
<dbReference type="InterPro" id="IPR003265">
    <property type="entry name" value="HhH-GPD_domain"/>
</dbReference>
<keyword evidence="3" id="KW-0378">Hydrolase</keyword>
<dbReference type="GO" id="GO:0000703">
    <property type="term" value="F:oxidized pyrimidine nucleobase lesion DNA N-glycosylase activity"/>
    <property type="evidence" value="ECO:0007669"/>
    <property type="project" value="TreeGrafter"/>
</dbReference>
<protein>
    <submittedName>
        <fullName evidence="8">Endonuclease III</fullName>
    </submittedName>
</protein>
<sequence>MLEERYIDEVFNEFSEKLAELGSPLPSVSLIAEEDKDPYRVLVSTLISLRTKDEVTLEASKRLFRIAPDIKSLSQMQPEQIAELIKPAGFYKRKGEQIKKVATIIVNDFNGIVPDDMDTLLSLPGVGIKTASLVLNLGYGIDAVCVDCHVHEIANRLGWVDTKTAENTEKRLREILPQRFWIPLNELLVRYGQKVCTPVSPFCSKCPENGRCPKKRVTRSR</sequence>
<dbReference type="InterPro" id="IPR011257">
    <property type="entry name" value="DNA_glycosylase"/>
</dbReference>
<feature type="domain" description="HhH-GPD" evidence="7">
    <location>
        <begin position="47"/>
        <end position="194"/>
    </location>
</feature>
<evidence type="ECO:0000256" key="1">
    <source>
        <dbReference type="ARBA" id="ARBA00008343"/>
    </source>
</evidence>
<reference evidence="8" key="2">
    <citation type="journal article" date="2021" name="PeerJ">
        <title>Extensive microbial diversity within the chicken gut microbiome revealed by metagenomics and culture.</title>
        <authorList>
            <person name="Gilroy R."/>
            <person name="Ravi A."/>
            <person name="Getino M."/>
            <person name="Pursley I."/>
            <person name="Horton D.L."/>
            <person name="Alikhan N.F."/>
            <person name="Baker D."/>
            <person name="Gharbi K."/>
            <person name="Hall N."/>
            <person name="Watson M."/>
            <person name="Adriaenssens E.M."/>
            <person name="Foster-Nyarko E."/>
            <person name="Jarju S."/>
            <person name="Secka A."/>
            <person name="Antonio M."/>
            <person name="Oren A."/>
            <person name="Chaudhuri R.R."/>
            <person name="La Ragione R."/>
            <person name="Hildebrand F."/>
            <person name="Pallen M.J."/>
        </authorList>
    </citation>
    <scope>NUCLEOTIDE SEQUENCE</scope>
    <source>
        <strain evidence="8">14700</strain>
    </source>
</reference>
<name>A0A9D9IAT6_9SPIO</name>
<keyword evidence="5" id="KW-0456">Lyase</keyword>
<comment type="similarity">
    <text evidence="1">Belongs to the Nth/MutY family.</text>
</comment>
<dbReference type="GO" id="GO:0003906">
    <property type="term" value="F:DNA-(apurinic or apyrimidinic site) endonuclease activity"/>
    <property type="evidence" value="ECO:0007669"/>
    <property type="project" value="TreeGrafter"/>
</dbReference>
<evidence type="ECO:0000256" key="4">
    <source>
        <dbReference type="ARBA" id="ARBA00023204"/>
    </source>
</evidence>
<dbReference type="EMBL" id="JADIMF010000063">
    <property type="protein sequence ID" value="MBO8468945.1"/>
    <property type="molecule type" value="Genomic_DNA"/>
</dbReference>
<dbReference type="GO" id="GO:0016829">
    <property type="term" value="F:lyase activity"/>
    <property type="evidence" value="ECO:0007669"/>
    <property type="project" value="UniProtKB-KW"/>
</dbReference>
<dbReference type="SMART" id="SM00478">
    <property type="entry name" value="ENDO3c"/>
    <property type="match status" value="1"/>
</dbReference>
<dbReference type="Gene3D" id="1.10.1670.10">
    <property type="entry name" value="Helix-hairpin-Helix base-excision DNA repair enzymes (C-terminal)"/>
    <property type="match status" value="1"/>
</dbReference>
<proteinExistence type="inferred from homology"/>
<dbReference type="PANTHER" id="PTHR43286:SF1">
    <property type="entry name" value="ENDONUCLEASE III-LIKE PROTEIN 1"/>
    <property type="match status" value="1"/>
</dbReference>
<keyword evidence="2" id="KW-0227">DNA damage</keyword>
<dbReference type="PANTHER" id="PTHR43286">
    <property type="entry name" value="ENDONUCLEASE III-LIKE PROTEIN 1"/>
    <property type="match status" value="1"/>
</dbReference>
<evidence type="ECO:0000313" key="9">
    <source>
        <dbReference type="Proteomes" id="UP000810292"/>
    </source>
</evidence>